<dbReference type="EMBL" id="CBTJ020000001">
    <property type="protein sequence ID" value="CDI00773.1"/>
    <property type="molecule type" value="Genomic_DNA"/>
</dbReference>
<gene>
    <name evidence="1" type="ORF">BN873_10029</name>
</gene>
<accession>W6MAI9</accession>
<reference evidence="1" key="1">
    <citation type="submission" date="2013-07" db="EMBL/GenBank/DDBJ databases">
        <authorList>
            <person name="McIlroy S."/>
        </authorList>
    </citation>
    <scope>NUCLEOTIDE SEQUENCE [LARGE SCALE GENOMIC DNA]</scope>
    <source>
        <strain evidence="1">Run_A_D11</strain>
    </source>
</reference>
<sequence length="31" mass="3474">MRVAFGDQLTAGKPQKAFLIPDNNLKAHHVR</sequence>
<evidence type="ECO:0000313" key="1">
    <source>
        <dbReference type="EMBL" id="CDI00773.1"/>
    </source>
</evidence>
<dbReference type="STRING" id="1400863.BN873_10029"/>
<comment type="caution">
    <text evidence="1">The sequence shown here is derived from an EMBL/GenBank/DDBJ whole genome shotgun (WGS) entry which is preliminary data.</text>
</comment>
<keyword evidence="2" id="KW-1185">Reference proteome</keyword>
<protein>
    <submittedName>
        <fullName evidence="1">Uncharacterized protein</fullName>
    </submittedName>
</protein>
<dbReference type="Proteomes" id="UP000035760">
    <property type="component" value="Unassembled WGS sequence"/>
</dbReference>
<proteinExistence type="predicted"/>
<organism evidence="1 2">
    <name type="scientific">Candidatus Competibacter denitrificans Run_A_D11</name>
    <dbReference type="NCBI Taxonomy" id="1400863"/>
    <lineage>
        <taxon>Bacteria</taxon>
        <taxon>Pseudomonadati</taxon>
        <taxon>Pseudomonadota</taxon>
        <taxon>Gammaproteobacteria</taxon>
        <taxon>Candidatus Competibacteraceae</taxon>
        <taxon>Candidatus Competibacter</taxon>
    </lineage>
</organism>
<name>W6MAI9_9GAMM</name>
<dbReference type="AlphaFoldDB" id="W6MAI9"/>
<evidence type="ECO:0000313" key="2">
    <source>
        <dbReference type="Proteomes" id="UP000035760"/>
    </source>
</evidence>
<reference evidence="1" key="2">
    <citation type="submission" date="2014-03" db="EMBL/GenBank/DDBJ databases">
        <title>Candidatus Competibacter-lineage genomes retrieved from metagenomes reveal functional metabolic diversity.</title>
        <authorList>
            <person name="McIlroy S.J."/>
            <person name="Albertsen M."/>
            <person name="Andresen E.K."/>
            <person name="Saunders A.M."/>
            <person name="Kristiansen R."/>
            <person name="Stokholm-Bjerregaard M."/>
            <person name="Nielsen K.L."/>
            <person name="Nielsen P.H."/>
        </authorList>
    </citation>
    <scope>NUCLEOTIDE SEQUENCE</scope>
    <source>
        <strain evidence="1">Run_A_D11</strain>
    </source>
</reference>